<proteinExistence type="predicted"/>
<accession>A0A5M6CP18</accession>
<name>A0A5M6CP18_9BACT</name>
<evidence type="ECO:0008006" key="4">
    <source>
        <dbReference type="Google" id="ProtNLM"/>
    </source>
</evidence>
<feature type="signal peptide" evidence="1">
    <location>
        <begin position="1"/>
        <end position="16"/>
    </location>
</feature>
<evidence type="ECO:0000313" key="3">
    <source>
        <dbReference type="Proteomes" id="UP000323632"/>
    </source>
</evidence>
<dbReference type="AlphaFoldDB" id="A0A5M6CP18"/>
<dbReference type="PROSITE" id="PS51257">
    <property type="entry name" value="PROKAR_LIPOPROTEIN"/>
    <property type="match status" value="1"/>
</dbReference>
<keyword evidence="1" id="KW-0732">Signal</keyword>
<dbReference type="EMBL" id="VWSH01000001">
    <property type="protein sequence ID" value="KAA5536894.1"/>
    <property type="molecule type" value="Genomic_DNA"/>
</dbReference>
<feature type="chain" id="PRO_5024336892" description="Metallothionein" evidence="1">
    <location>
        <begin position="17"/>
        <end position="75"/>
    </location>
</feature>
<dbReference type="RefSeq" id="WP_150031471.1">
    <property type="nucleotide sequence ID" value="NZ_VWSH01000001.1"/>
</dbReference>
<evidence type="ECO:0000313" key="2">
    <source>
        <dbReference type="EMBL" id="KAA5536894.1"/>
    </source>
</evidence>
<comment type="caution">
    <text evidence="2">The sequence shown here is derived from an EMBL/GenBank/DDBJ whole genome shotgun (WGS) entry which is preliminary data.</text>
</comment>
<gene>
    <name evidence="2" type="ORF">F0919_04265</name>
</gene>
<reference evidence="2 3" key="1">
    <citation type="submission" date="2019-09" db="EMBL/GenBank/DDBJ databases">
        <title>Genome sequence and assembly of Taibaiella sp.</title>
        <authorList>
            <person name="Chhetri G."/>
        </authorList>
    </citation>
    <scope>NUCLEOTIDE SEQUENCE [LARGE SCALE GENOMIC DNA]</scope>
    <source>
        <strain evidence="2 3">KVB11</strain>
    </source>
</reference>
<keyword evidence="3" id="KW-1185">Reference proteome</keyword>
<protein>
    <recommendedName>
        <fullName evidence="4">Metallothionein</fullName>
    </recommendedName>
</protein>
<sequence length="75" mass="7770">MIKKLLLLSGCILVFASCSTTTPQNHTSSTLVAQTADSKTGTEGKCSGDKSCSACKNCKYCKHCSKDGGTCGVCK</sequence>
<evidence type="ECO:0000256" key="1">
    <source>
        <dbReference type="SAM" id="SignalP"/>
    </source>
</evidence>
<dbReference type="Proteomes" id="UP000323632">
    <property type="component" value="Unassembled WGS sequence"/>
</dbReference>
<organism evidence="2 3">
    <name type="scientific">Taibaiella lutea</name>
    <dbReference type="NCBI Taxonomy" id="2608001"/>
    <lineage>
        <taxon>Bacteria</taxon>
        <taxon>Pseudomonadati</taxon>
        <taxon>Bacteroidota</taxon>
        <taxon>Chitinophagia</taxon>
        <taxon>Chitinophagales</taxon>
        <taxon>Chitinophagaceae</taxon>
        <taxon>Taibaiella</taxon>
    </lineage>
</organism>